<dbReference type="AlphaFoldDB" id="A0A835CGM8"/>
<protein>
    <recommendedName>
        <fullName evidence="1">RNase H type-1 domain-containing protein</fullName>
    </recommendedName>
</protein>
<dbReference type="InterPro" id="IPR036397">
    <property type="entry name" value="RNaseH_sf"/>
</dbReference>
<dbReference type="InterPro" id="IPR052929">
    <property type="entry name" value="RNase_H-like_EbsB-rel"/>
</dbReference>
<organism evidence="2 3">
    <name type="scientific">Senna tora</name>
    <dbReference type="NCBI Taxonomy" id="362788"/>
    <lineage>
        <taxon>Eukaryota</taxon>
        <taxon>Viridiplantae</taxon>
        <taxon>Streptophyta</taxon>
        <taxon>Embryophyta</taxon>
        <taxon>Tracheophyta</taxon>
        <taxon>Spermatophyta</taxon>
        <taxon>Magnoliopsida</taxon>
        <taxon>eudicotyledons</taxon>
        <taxon>Gunneridae</taxon>
        <taxon>Pentapetalae</taxon>
        <taxon>rosids</taxon>
        <taxon>fabids</taxon>
        <taxon>Fabales</taxon>
        <taxon>Fabaceae</taxon>
        <taxon>Caesalpinioideae</taxon>
        <taxon>Cassia clade</taxon>
        <taxon>Senna</taxon>
    </lineage>
</organism>
<evidence type="ECO:0000313" key="3">
    <source>
        <dbReference type="Proteomes" id="UP000634136"/>
    </source>
</evidence>
<gene>
    <name evidence="2" type="ORF">G2W53_008107</name>
</gene>
<keyword evidence="3" id="KW-1185">Reference proteome</keyword>
<dbReference type="GO" id="GO:0003676">
    <property type="term" value="F:nucleic acid binding"/>
    <property type="evidence" value="ECO:0007669"/>
    <property type="project" value="InterPro"/>
</dbReference>
<dbReference type="Pfam" id="PF13456">
    <property type="entry name" value="RVT_3"/>
    <property type="match status" value="1"/>
</dbReference>
<evidence type="ECO:0000313" key="2">
    <source>
        <dbReference type="EMBL" id="KAF7839625.1"/>
    </source>
</evidence>
<dbReference type="Gene3D" id="3.30.420.10">
    <property type="entry name" value="Ribonuclease H-like superfamily/Ribonuclease H"/>
    <property type="match status" value="1"/>
</dbReference>
<dbReference type="InterPro" id="IPR012337">
    <property type="entry name" value="RNaseH-like_sf"/>
</dbReference>
<name>A0A835CGM8_9FABA</name>
<proteinExistence type="predicted"/>
<reference evidence="2" key="1">
    <citation type="submission" date="2020-09" db="EMBL/GenBank/DDBJ databases">
        <title>Genome-Enabled Discovery of Anthraquinone Biosynthesis in Senna tora.</title>
        <authorList>
            <person name="Kang S.-H."/>
            <person name="Pandey R.P."/>
            <person name="Lee C.-M."/>
            <person name="Sim J.-S."/>
            <person name="Jeong J.-T."/>
            <person name="Choi B.-S."/>
            <person name="Jung M."/>
            <person name="Ginzburg D."/>
            <person name="Zhao K."/>
            <person name="Won S.Y."/>
            <person name="Oh T.-J."/>
            <person name="Yu Y."/>
            <person name="Kim N.-H."/>
            <person name="Lee O.R."/>
            <person name="Lee T.-H."/>
            <person name="Bashyal P."/>
            <person name="Kim T.-S."/>
            <person name="Lee W.-H."/>
            <person name="Kawkins C."/>
            <person name="Kim C.-K."/>
            <person name="Kim J.S."/>
            <person name="Ahn B.O."/>
            <person name="Rhee S.Y."/>
            <person name="Sohng J.K."/>
        </authorList>
    </citation>
    <scope>NUCLEOTIDE SEQUENCE</scope>
    <source>
        <tissue evidence="2">Leaf</tissue>
    </source>
</reference>
<dbReference type="SUPFAM" id="SSF53098">
    <property type="entry name" value="Ribonuclease H-like"/>
    <property type="match status" value="1"/>
</dbReference>
<dbReference type="InterPro" id="IPR002156">
    <property type="entry name" value="RNaseH_domain"/>
</dbReference>
<sequence>MHEQNHTKETDEIAILFPFFWCKAWVSSTYQFKRSKRRLIPFEPGRTTRATKLSQPSFNTAAFPRLEFSFLITETTTHPVISRHMMFDEEAGNHYIRGVKDPNSMLNHEVAELGASKISNDEWSVGVVARDGMRDLIFVAASKIHAPNDLSLAEALALRWAMGIACHNELMDVAFETDCLVVVNSFHNGNRNASSFENVVQDCEYLSKGFNSFTLTHVKRDGNNVAHHVAKTLPSAETDFCHLWSAVIVESEHGCRSVHQRRQSKVKDGGVEV</sequence>
<comment type="caution">
    <text evidence="2">The sequence shown here is derived from an EMBL/GenBank/DDBJ whole genome shotgun (WGS) entry which is preliminary data.</text>
</comment>
<feature type="domain" description="RNase H type-1" evidence="1">
    <location>
        <begin position="124"/>
        <end position="231"/>
    </location>
</feature>
<dbReference type="InterPro" id="IPR044730">
    <property type="entry name" value="RNase_H-like_dom_plant"/>
</dbReference>
<dbReference type="GO" id="GO:0004523">
    <property type="term" value="F:RNA-DNA hybrid ribonuclease activity"/>
    <property type="evidence" value="ECO:0007669"/>
    <property type="project" value="InterPro"/>
</dbReference>
<accession>A0A835CGM8</accession>
<dbReference type="EMBL" id="JAAIUW010000003">
    <property type="protein sequence ID" value="KAF7839625.1"/>
    <property type="molecule type" value="Genomic_DNA"/>
</dbReference>
<dbReference type="OrthoDB" id="1407557at2759"/>
<dbReference type="PANTHER" id="PTHR47074:SF11">
    <property type="entry name" value="REVERSE TRANSCRIPTASE-LIKE PROTEIN"/>
    <property type="match status" value="1"/>
</dbReference>
<dbReference type="Proteomes" id="UP000634136">
    <property type="component" value="Unassembled WGS sequence"/>
</dbReference>
<dbReference type="CDD" id="cd06222">
    <property type="entry name" value="RNase_H_like"/>
    <property type="match status" value="1"/>
</dbReference>
<dbReference type="PANTHER" id="PTHR47074">
    <property type="entry name" value="BNAC02G40300D PROTEIN"/>
    <property type="match status" value="1"/>
</dbReference>
<evidence type="ECO:0000259" key="1">
    <source>
        <dbReference type="Pfam" id="PF13456"/>
    </source>
</evidence>